<evidence type="ECO:0000259" key="7">
    <source>
        <dbReference type="Pfam" id="PF17210"/>
    </source>
</evidence>
<keyword evidence="2" id="KW-0964">Secreted</keyword>
<dbReference type="InterPro" id="IPR051417">
    <property type="entry name" value="SDr/BOS_complex"/>
</dbReference>
<gene>
    <name evidence="8" type="ORF">GCM10009788_20960</name>
</gene>
<feature type="domain" description="SD-repeat containing protein B" evidence="7">
    <location>
        <begin position="1034"/>
        <end position="1160"/>
    </location>
</feature>
<feature type="region of interest" description="Disordered" evidence="5">
    <location>
        <begin position="1122"/>
        <end position="1154"/>
    </location>
</feature>
<feature type="region of interest" description="Disordered" evidence="5">
    <location>
        <begin position="1252"/>
        <end position="1278"/>
    </location>
</feature>
<reference evidence="8 9" key="1">
    <citation type="journal article" date="2019" name="Int. J. Syst. Evol. Microbiol.">
        <title>The Global Catalogue of Microorganisms (GCM) 10K type strain sequencing project: providing services to taxonomists for standard genome sequencing and annotation.</title>
        <authorList>
            <consortium name="The Broad Institute Genomics Platform"/>
            <consortium name="The Broad Institute Genome Sequencing Center for Infectious Disease"/>
            <person name="Wu L."/>
            <person name="Ma J."/>
        </authorList>
    </citation>
    <scope>NUCLEOTIDE SEQUENCE [LARGE SCALE GENOMIC DNA]</scope>
    <source>
        <strain evidence="8 9">JCM 14942</strain>
    </source>
</reference>
<feature type="domain" description="SD-repeat containing protein B" evidence="7">
    <location>
        <begin position="1166"/>
        <end position="1293"/>
    </location>
</feature>
<comment type="subcellular location">
    <subcellularLocation>
        <location evidence="1">Secreted</location>
    </subcellularLocation>
</comment>
<keyword evidence="4" id="KW-0378">Hydrolase</keyword>
<name>A0ABN2ACQ1_9ACTN</name>
<organism evidence="8 9">
    <name type="scientific">Nocardioides humi</name>
    <dbReference type="NCBI Taxonomy" id="449461"/>
    <lineage>
        <taxon>Bacteria</taxon>
        <taxon>Bacillati</taxon>
        <taxon>Actinomycetota</taxon>
        <taxon>Actinomycetes</taxon>
        <taxon>Propionibacteriales</taxon>
        <taxon>Nocardioidaceae</taxon>
        <taxon>Nocardioides</taxon>
    </lineage>
</organism>
<evidence type="ECO:0000256" key="3">
    <source>
        <dbReference type="ARBA" id="ARBA00022729"/>
    </source>
</evidence>
<feature type="domain" description="SD-repeat containing protein B" evidence="7">
    <location>
        <begin position="779"/>
        <end position="906"/>
    </location>
</feature>
<keyword evidence="3 6" id="KW-0732">Signal</keyword>
<evidence type="ECO:0000313" key="9">
    <source>
        <dbReference type="Proteomes" id="UP001500842"/>
    </source>
</evidence>
<evidence type="ECO:0000256" key="4">
    <source>
        <dbReference type="ARBA" id="ARBA00022801"/>
    </source>
</evidence>
<dbReference type="Pfam" id="PF17210">
    <property type="entry name" value="SdrD_B"/>
    <property type="match status" value="5"/>
</dbReference>
<proteinExistence type="predicted"/>
<feature type="domain" description="SD-repeat containing protein B" evidence="7">
    <location>
        <begin position="912"/>
        <end position="1028"/>
    </location>
</feature>
<feature type="compositionally biased region" description="Polar residues" evidence="5">
    <location>
        <begin position="1123"/>
        <end position="1140"/>
    </location>
</feature>
<comment type="caution">
    <text evidence="8">The sequence shown here is derived from an EMBL/GenBank/DDBJ whole genome shotgun (WGS) entry which is preliminary data.</text>
</comment>
<feature type="chain" id="PRO_5045155844" description="SD-repeat containing protein B domain-containing protein" evidence="6">
    <location>
        <begin position="45"/>
        <end position="1584"/>
    </location>
</feature>
<dbReference type="InterPro" id="IPR005754">
    <property type="entry name" value="Sortase"/>
</dbReference>
<dbReference type="InterPro" id="IPR033764">
    <property type="entry name" value="Sdr_B"/>
</dbReference>
<feature type="compositionally biased region" description="Polar residues" evidence="5">
    <location>
        <begin position="1002"/>
        <end position="1021"/>
    </location>
</feature>
<evidence type="ECO:0000256" key="6">
    <source>
        <dbReference type="SAM" id="SignalP"/>
    </source>
</evidence>
<dbReference type="SUPFAM" id="SSF49478">
    <property type="entry name" value="Cna protein B-type domain"/>
    <property type="match status" value="1"/>
</dbReference>
<dbReference type="InterPro" id="IPR013783">
    <property type="entry name" value="Ig-like_fold"/>
</dbReference>
<protein>
    <recommendedName>
        <fullName evidence="7">SD-repeat containing protein B domain-containing protein</fullName>
    </recommendedName>
</protein>
<evidence type="ECO:0000256" key="2">
    <source>
        <dbReference type="ARBA" id="ARBA00022525"/>
    </source>
</evidence>
<accession>A0ABN2ACQ1</accession>
<evidence type="ECO:0000313" key="8">
    <source>
        <dbReference type="EMBL" id="GAA1516549.1"/>
    </source>
</evidence>
<dbReference type="InterPro" id="IPR023365">
    <property type="entry name" value="Sortase_dom-sf"/>
</dbReference>
<dbReference type="Gene3D" id="2.60.40.10">
    <property type="entry name" value="Immunoglobulins"/>
    <property type="match status" value="6"/>
</dbReference>
<dbReference type="PANTHER" id="PTHR23303:SF15">
    <property type="entry name" value="COLOSSIN-A"/>
    <property type="match status" value="1"/>
</dbReference>
<dbReference type="InterPro" id="IPR042001">
    <property type="entry name" value="Sortase_F"/>
</dbReference>
<dbReference type="SUPFAM" id="SSF63817">
    <property type="entry name" value="Sortase"/>
    <property type="match status" value="1"/>
</dbReference>
<dbReference type="RefSeq" id="WP_344112009.1">
    <property type="nucleotide sequence ID" value="NZ_BAAAOR010000015.1"/>
</dbReference>
<evidence type="ECO:0000256" key="1">
    <source>
        <dbReference type="ARBA" id="ARBA00004613"/>
    </source>
</evidence>
<dbReference type="Pfam" id="PF04203">
    <property type="entry name" value="Sortase"/>
    <property type="match status" value="1"/>
</dbReference>
<dbReference type="EMBL" id="BAAAOR010000015">
    <property type="protein sequence ID" value="GAA1516549.1"/>
    <property type="molecule type" value="Genomic_DNA"/>
</dbReference>
<dbReference type="PANTHER" id="PTHR23303">
    <property type="entry name" value="CARBOXYPEPTIDASE REGULATORY REGION-CONTAINING"/>
    <property type="match status" value="1"/>
</dbReference>
<evidence type="ECO:0000256" key="5">
    <source>
        <dbReference type="SAM" id="MobiDB-lite"/>
    </source>
</evidence>
<dbReference type="Gene3D" id="2.40.260.10">
    <property type="entry name" value="Sortase"/>
    <property type="match status" value="1"/>
</dbReference>
<sequence length="1584" mass="164130">MKRWFEQVRSSLPTYPARRLTALAVAASGLAVLGGTQVAAPAQAAPGDGTIKVRVVQDYNGDGGWDDPFIEPGLAGVTVRVTDEAGVTQDLTTDGDGLVEIVGAPGSYRIVAVNPDPATLQPAPAREKTGTADTPAAKWLSPNEEFITVGANQTVQMTTAFWDSGDYCQSNPLIVTACQPPMFNSGGGAANNATGDTLVTAPYRAEGADVAKTTLSTKSETGALYGIGYRRQDRRVFAGAYAKRGSDYGPGGAGAIYVTDASGGPATLWGTVPNVGTRAHTNDTLPGGRLDWNFAPAVGKESLGDLDVSEDGDDLQVINLFTRELYVYDASAATMGAPTHVVDLSANPGCAAASDWRPGALGERKGVLYVGGVCSAESTQSAADVRAIVLSYDADTYAPIGTVMDQPLTAKRQGSGAGNGGGCNGRDMTTYRPWNDEGITCTNKNGQVPDPQAWLSDIVVENNGDLILGFRDRTGDQQLGLNSIWFADTTGTGGTRLGLVNYNAEGDINKACPTATSGGMFVLDMNGACGIAAVPAGQEAGEYFTGDRTAHNEPALGGLALSRGERGVATTIMDPAGFWTQGYASISRGTGRALDSAGDGSGPDPDEVLHDGDNWGNRLTGADGFGKGQGMADMEVLCEFAPIQIGNRVWNDENGDGIQDPGEDGIAGVTVNLYDPAGNLVATKVTNSRGEYYFDSINDGVGFNTDYVIRLDKPEDYTGNGKLAGVGLTDEDQGTGPEQDRLDSDGTLVGGYPEASITTGNRGENDHTIDFGFKPASVSVGDFVWIDSDGNGIQDPGESGLEGVVLKLTDKNGNPVTDVNGDPVGPVTTDANGRYLFDNLPVLPAGDHYTVTIDQADPSTVTALAPYVPTQANQGGDDALDSSLWTADSTELTTAGARDLTLDFGFMPKPVSVGDYVWVDSNGDGIQDPGEPGIPGVTLTLLDPSGATIGTTTTDANGFYVFADLPVLTDPDDRYTVTIDNAQPALAPYVPTLSGQGGDPASDSSTGSARSGPLTTPTASDMTLDFGFVPAKVSVGDLVWADTDRDGVQDAGEPGIPGVVLVLTGPDGHPVTDVHGDVVGPVTTDADGNYSFDDLPVLPAGQHYTVKIDRDAPSTVAALSGYLPTQTGQGTGATDSSTWEAESGDLTTDGDRDPTLDFGFVRPAVSVGDLVWVDTDRDGIQDPGEPGIPGVVLVLTGPDGNPVTDVYGDVVGPVTTDAAGHYVFEGLPVLPPGLSYTVAIDRNAASTQTALAPYGPTQAGAGSDREADSSTWTAESGDLIADGDSDRSLDFGFVLLPATVTLTTRSSKAEAKVGVALSDVITVSGFRSGGTSTGSATLYGPFAKPGAATCTPATAVGTVSFTPVNGTVTTPSITVSAPGYYTWVASTTADDLNKAATHACGLEEETSLVHRGVNPVRVIDTGFTGTDKAGPAARKAQPVKLGFAKLGINAKVVPIGLAGKKAKVPGNRSLTGWLRTSAQLGDVIGTAVIVGHVSDNHDRPGAFYNLRKAKKGQLVELTDKNGTVRTYKVKKSRTYLRSKPLPKKLFTMTGKARVQLVTCTDKVTYGNGRFHYRRNLVVTLIPVS</sequence>
<dbReference type="SUPFAM" id="SSF117074">
    <property type="entry name" value="Hypothetical protein PA1324"/>
    <property type="match status" value="5"/>
</dbReference>
<dbReference type="CDD" id="cd05829">
    <property type="entry name" value="Sortase_F"/>
    <property type="match status" value="1"/>
</dbReference>
<feature type="region of interest" description="Disordered" evidence="5">
    <location>
        <begin position="988"/>
        <end position="1021"/>
    </location>
</feature>
<keyword evidence="9" id="KW-1185">Reference proteome</keyword>
<feature type="region of interest" description="Disordered" evidence="5">
    <location>
        <begin position="726"/>
        <end position="748"/>
    </location>
</feature>
<dbReference type="Proteomes" id="UP001500842">
    <property type="component" value="Unassembled WGS sequence"/>
</dbReference>
<feature type="region of interest" description="Disordered" evidence="5">
    <location>
        <begin position="590"/>
        <end position="612"/>
    </location>
</feature>
<feature type="domain" description="SD-repeat containing protein B" evidence="7">
    <location>
        <begin position="644"/>
        <end position="773"/>
    </location>
</feature>
<feature type="signal peptide" evidence="6">
    <location>
        <begin position="1"/>
        <end position="44"/>
    </location>
</feature>